<accession>A0A6U4IKR1</accession>
<name>A0A6U4IKR1_9STRA</name>
<keyword evidence="2" id="KW-0677">Repeat</keyword>
<dbReference type="EMBL" id="HBGJ01033613">
    <property type="protein sequence ID" value="CAD9262867.1"/>
    <property type="molecule type" value="Transcribed_RNA"/>
</dbReference>
<reference evidence="3" key="1">
    <citation type="submission" date="2021-01" db="EMBL/GenBank/DDBJ databases">
        <authorList>
            <person name="Corre E."/>
            <person name="Pelletier E."/>
            <person name="Niang G."/>
            <person name="Scheremetjew M."/>
            <person name="Finn R."/>
            <person name="Kale V."/>
            <person name="Holt S."/>
            <person name="Cochrane G."/>
            <person name="Meng A."/>
            <person name="Brown T."/>
            <person name="Cohen L."/>
        </authorList>
    </citation>
    <scope>NUCLEOTIDE SEQUENCE</scope>
    <source>
        <strain evidence="3">CCMP2877</strain>
    </source>
</reference>
<dbReference type="SUPFAM" id="SSF50965">
    <property type="entry name" value="Galactose oxidase, central domain"/>
    <property type="match status" value="1"/>
</dbReference>
<keyword evidence="1" id="KW-0880">Kelch repeat</keyword>
<dbReference type="PANTHER" id="PTHR46344:SF27">
    <property type="entry name" value="KELCH REPEAT SUPERFAMILY PROTEIN"/>
    <property type="match status" value="1"/>
</dbReference>
<dbReference type="Gene3D" id="2.130.10.80">
    <property type="entry name" value="Galactose oxidase/kelch, beta-propeller"/>
    <property type="match status" value="1"/>
</dbReference>
<evidence type="ECO:0000256" key="1">
    <source>
        <dbReference type="ARBA" id="ARBA00022441"/>
    </source>
</evidence>
<dbReference type="InterPro" id="IPR015915">
    <property type="entry name" value="Kelch-typ_b-propeller"/>
</dbReference>
<dbReference type="Gene3D" id="2.120.10.80">
    <property type="entry name" value="Kelch-type beta propeller"/>
    <property type="match status" value="1"/>
</dbReference>
<dbReference type="PANTHER" id="PTHR46344">
    <property type="entry name" value="OS02G0202900 PROTEIN"/>
    <property type="match status" value="1"/>
</dbReference>
<evidence type="ECO:0000313" key="4">
    <source>
        <dbReference type="EMBL" id="CAD9262868.1"/>
    </source>
</evidence>
<dbReference type="EMBL" id="HBGJ01033614">
    <property type="protein sequence ID" value="CAD9262868.1"/>
    <property type="molecule type" value="Transcribed_RNA"/>
</dbReference>
<organism evidence="3">
    <name type="scientific">Phaeomonas parva</name>
    <dbReference type="NCBI Taxonomy" id="124430"/>
    <lineage>
        <taxon>Eukaryota</taxon>
        <taxon>Sar</taxon>
        <taxon>Stramenopiles</taxon>
        <taxon>Ochrophyta</taxon>
        <taxon>Pinguiophyceae</taxon>
        <taxon>Pinguiochrysidales</taxon>
        <taxon>Pinguiochrysidaceae</taxon>
        <taxon>Phaeomonas</taxon>
    </lineage>
</organism>
<dbReference type="SMART" id="SM00612">
    <property type="entry name" value="Kelch"/>
    <property type="match status" value="3"/>
</dbReference>
<evidence type="ECO:0000256" key="2">
    <source>
        <dbReference type="ARBA" id="ARBA00022737"/>
    </source>
</evidence>
<dbReference type="InterPro" id="IPR006652">
    <property type="entry name" value="Kelch_1"/>
</dbReference>
<dbReference type="AlphaFoldDB" id="A0A6U4IKR1"/>
<dbReference type="InterPro" id="IPR011043">
    <property type="entry name" value="Gal_Oxase/kelch_b-propeller"/>
</dbReference>
<gene>
    <name evidence="3" type="ORF">PPAR1163_LOCUS21250</name>
    <name evidence="4" type="ORF">PPAR1163_LOCUS21251</name>
</gene>
<dbReference type="Pfam" id="PF01344">
    <property type="entry name" value="Kelch_1"/>
    <property type="match status" value="2"/>
</dbReference>
<evidence type="ECO:0008006" key="5">
    <source>
        <dbReference type="Google" id="ProtNLM"/>
    </source>
</evidence>
<sequence length="479" mass="51681">MASLPPPPARGAPARARPRGPAPLRPLLLPEIISGVYRFCDIKTLGSSCVVCRVWAKALDDEAWEAAAFGQFAWFSRKRPRAWSGYEFARRLGTAQRDMGSAASGDARGANRIFFLGGSMSTFRDFCSSDVLSFAVSRQPSAEAGAAAVDARGDPEYPPFFEWHASLPYTLSAVGYARDHENAILAVGGWDGALAQPYNLVLAEGAEGWVEEEPMNTRRCFHSLAVLNCNSRLAMGGGVSVWQGASVFKSCEVYGHYNMSLNANAADADKSWADFTGMGVGRCGAVAVSSLGGDIFVVGGYGGEAMYHCTAEMLRPGAERWERLPDMQFRRTGLGVCYGADNAIYAIGGSPDGSRCHRTVERLDPREPSWQQVASLRAPRAYCAATIGPSGQIFVAGGETESVQGSATLTLRTVETFDTRKVGSQWQKFGEVLFLASIMSQPNGVNHIRGPTVKVPWGDLFRGSLKEMGKLDNALVYRL</sequence>
<protein>
    <recommendedName>
        <fullName evidence="5">F-box domain-containing protein</fullName>
    </recommendedName>
</protein>
<proteinExistence type="predicted"/>
<dbReference type="InterPro" id="IPR037293">
    <property type="entry name" value="Gal_Oxidase_central_sf"/>
</dbReference>
<evidence type="ECO:0000313" key="3">
    <source>
        <dbReference type="EMBL" id="CAD9262867.1"/>
    </source>
</evidence>